<dbReference type="AlphaFoldDB" id="A0A8X6YQQ4"/>
<keyword evidence="3" id="KW-1185">Reference proteome</keyword>
<evidence type="ECO:0000313" key="3">
    <source>
        <dbReference type="Proteomes" id="UP000886998"/>
    </source>
</evidence>
<dbReference type="EMBL" id="BMAV01021828">
    <property type="protein sequence ID" value="GFY76257.1"/>
    <property type="molecule type" value="Genomic_DNA"/>
</dbReference>
<protein>
    <submittedName>
        <fullName evidence="2">Uncharacterized protein</fullName>
    </submittedName>
</protein>
<sequence>MSSSPKDTPNKTILARDIPKIGRLQPETPASARRLLLSTFIMARKKILVIQQRSGNNYFQNLQHLTLIERIPAEHMESQPRTPASLASTPLKENENVMEFSLPSSTRSSRPRTPQDLDPQTIRPSNCRKLQLLATMIKSHAADVESSKQLINVIISKGYTKQDPFLLETYQRLEDCSLRHQQAVSEFASHPPYDTPGCTIHSTLHSTPVKENLEEFPPLPKSVKRKDNEDVFTSPLLRENSFKEQVASHSAPTSNGSASSLVAEHPSSPGKKVYRSLATGLDPQSINMAAPATPVIEKTVMLTDRTHKLSELNYSKGLLASTSSTLRKLLLSIWDGGFHKTQCPLTSASSGPVKSFNELLSGYFHFFSCAHLKEFR</sequence>
<name>A0A8X6YQQ4_9ARAC</name>
<proteinExistence type="predicted"/>
<dbReference type="Proteomes" id="UP000886998">
    <property type="component" value="Unassembled WGS sequence"/>
</dbReference>
<reference evidence="2" key="1">
    <citation type="submission" date="2020-08" db="EMBL/GenBank/DDBJ databases">
        <title>Multicomponent nature underlies the extraordinary mechanical properties of spider dragline silk.</title>
        <authorList>
            <person name="Kono N."/>
            <person name="Nakamura H."/>
            <person name="Mori M."/>
            <person name="Yoshida Y."/>
            <person name="Ohtoshi R."/>
            <person name="Malay A.D."/>
            <person name="Moran D.A.P."/>
            <person name="Tomita M."/>
            <person name="Numata K."/>
            <person name="Arakawa K."/>
        </authorList>
    </citation>
    <scope>NUCLEOTIDE SEQUENCE</scope>
</reference>
<feature type="compositionally biased region" description="Polar residues" evidence="1">
    <location>
        <begin position="247"/>
        <end position="260"/>
    </location>
</feature>
<gene>
    <name evidence="2" type="ORF">TNIN_420941</name>
</gene>
<comment type="caution">
    <text evidence="2">The sequence shown here is derived from an EMBL/GenBank/DDBJ whole genome shotgun (WGS) entry which is preliminary data.</text>
</comment>
<evidence type="ECO:0000256" key="1">
    <source>
        <dbReference type="SAM" id="MobiDB-lite"/>
    </source>
</evidence>
<feature type="region of interest" description="Disordered" evidence="1">
    <location>
        <begin position="100"/>
        <end position="123"/>
    </location>
</feature>
<accession>A0A8X6YQQ4</accession>
<organism evidence="2 3">
    <name type="scientific">Trichonephila inaurata madagascariensis</name>
    <dbReference type="NCBI Taxonomy" id="2747483"/>
    <lineage>
        <taxon>Eukaryota</taxon>
        <taxon>Metazoa</taxon>
        <taxon>Ecdysozoa</taxon>
        <taxon>Arthropoda</taxon>
        <taxon>Chelicerata</taxon>
        <taxon>Arachnida</taxon>
        <taxon>Araneae</taxon>
        <taxon>Araneomorphae</taxon>
        <taxon>Entelegynae</taxon>
        <taxon>Araneoidea</taxon>
        <taxon>Nephilidae</taxon>
        <taxon>Trichonephila</taxon>
        <taxon>Trichonephila inaurata</taxon>
    </lineage>
</organism>
<feature type="region of interest" description="Disordered" evidence="1">
    <location>
        <begin position="243"/>
        <end position="269"/>
    </location>
</feature>
<evidence type="ECO:0000313" key="2">
    <source>
        <dbReference type="EMBL" id="GFY76257.1"/>
    </source>
</evidence>
<feature type="compositionally biased region" description="Low complexity" evidence="1">
    <location>
        <begin position="103"/>
        <end position="114"/>
    </location>
</feature>